<dbReference type="InterPro" id="IPR036397">
    <property type="entry name" value="RNaseH_sf"/>
</dbReference>
<dbReference type="SMART" id="SM00950">
    <property type="entry name" value="Piwi"/>
    <property type="match status" value="1"/>
</dbReference>
<dbReference type="AlphaFoldDB" id="A0AAV5SN82"/>
<dbReference type="Pfam" id="PF02171">
    <property type="entry name" value="Piwi"/>
    <property type="match status" value="1"/>
</dbReference>
<dbReference type="Pfam" id="PF02170">
    <property type="entry name" value="PAZ"/>
    <property type="match status" value="1"/>
</dbReference>
<dbReference type="SUPFAM" id="SSF53098">
    <property type="entry name" value="Ribonuclease H-like"/>
    <property type="match status" value="1"/>
</dbReference>
<dbReference type="PROSITE" id="PS50821">
    <property type="entry name" value="PAZ"/>
    <property type="match status" value="1"/>
</dbReference>
<organism evidence="4 5">
    <name type="scientific">Pristionchus entomophagus</name>
    <dbReference type="NCBI Taxonomy" id="358040"/>
    <lineage>
        <taxon>Eukaryota</taxon>
        <taxon>Metazoa</taxon>
        <taxon>Ecdysozoa</taxon>
        <taxon>Nematoda</taxon>
        <taxon>Chromadorea</taxon>
        <taxon>Rhabditida</taxon>
        <taxon>Rhabditina</taxon>
        <taxon>Diplogasteromorpha</taxon>
        <taxon>Diplogasteroidea</taxon>
        <taxon>Neodiplogasteridae</taxon>
        <taxon>Pristionchus</taxon>
    </lineage>
</organism>
<comment type="caution">
    <text evidence="4">The sequence shown here is derived from an EMBL/GenBank/DDBJ whole genome shotgun (WGS) entry which is preliminary data.</text>
</comment>
<evidence type="ECO:0000256" key="1">
    <source>
        <dbReference type="RuleBase" id="RU361178"/>
    </source>
</evidence>
<dbReference type="PANTHER" id="PTHR22891">
    <property type="entry name" value="EUKARYOTIC TRANSLATION INITIATION FACTOR 2C"/>
    <property type="match status" value="1"/>
</dbReference>
<dbReference type="InterPro" id="IPR003100">
    <property type="entry name" value="PAZ_dom"/>
</dbReference>
<dbReference type="Proteomes" id="UP001432027">
    <property type="component" value="Unassembled WGS sequence"/>
</dbReference>
<feature type="domain" description="Piwi" evidence="3">
    <location>
        <begin position="578"/>
        <end position="854"/>
    </location>
</feature>
<keyword evidence="5" id="KW-1185">Reference proteome</keyword>
<dbReference type="Gene3D" id="3.30.420.10">
    <property type="entry name" value="Ribonuclease H-like superfamily/Ribonuclease H"/>
    <property type="match status" value="1"/>
</dbReference>
<dbReference type="PROSITE" id="PS50822">
    <property type="entry name" value="PIWI"/>
    <property type="match status" value="1"/>
</dbReference>
<proteinExistence type="inferred from homology"/>
<dbReference type="CDD" id="cd02846">
    <property type="entry name" value="PAZ_argonaute_like"/>
    <property type="match status" value="1"/>
</dbReference>
<dbReference type="InterPro" id="IPR003165">
    <property type="entry name" value="Piwi"/>
</dbReference>
<evidence type="ECO:0008006" key="6">
    <source>
        <dbReference type="Google" id="ProtNLM"/>
    </source>
</evidence>
<dbReference type="EMBL" id="BTSX01000002">
    <property type="protein sequence ID" value="GMS84202.1"/>
    <property type="molecule type" value="Genomic_DNA"/>
</dbReference>
<dbReference type="Gene3D" id="2.170.260.10">
    <property type="entry name" value="paz domain"/>
    <property type="match status" value="1"/>
</dbReference>
<dbReference type="InterPro" id="IPR012337">
    <property type="entry name" value="RNaseH-like_sf"/>
</dbReference>
<evidence type="ECO:0000313" key="4">
    <source>
        <dbReference type="EMBL" id="GMS84202.1"/>
    </source>
</evidence>
<reference evidence="4" key="1">
    <citation type="submission" date="2023-10" db="EMBL/GenBank/DDBJ databases">
        <title>Genome assembly of Pristionchus species.</title>
        <authorList>
            <person name="Yoshida K."/>
            <person name="Sommer R.J."/>
        </authorList>
    </citation>
    <scope>NUCLEOTIDE SEQUENCE</scope>
    <source>
        <strain evidence="4">RS0144</strain>
    </source>
</reference>
<evidence type="ECO:0000313" key="5">
    <source>
        <dbReference type="Proteomes" id="UP001432027"/>
    </source>
</evidence>
<evidence type="ECO:0000259" key="2">
    <source>
        <dbReference type="PROSITE" id="PS50821"/>
    </source>
</evidence>
<dbReference type="Gene3D" id="3.40.50.2300">
    <property type="match status" value="1"/>
</dbReference>
<protein>
    <recommendedName>
        <fullName evidence="6">Piwi domain-containing protein</fullName>
    </recommendedName>
</protein>
<dbReference type="SMART" id="SM00949">
    <property type="entry name" value="PAZ"/>
    <property type="match status" value="1"/>
</dbReference>
<dbReference type="SUPFAM" id="SSF101690">
    <property type="entry name" value="PAZ domain"/>
    <property type="match status" value="1"/>
</dbReference>
<accession>A0AAV5SN82</accession>
<sequence>MESMENDESKRIIRRRVDYDHIKLPEPQGAGSEPIGERINTCLNAYVVDTHASVDAGFKHELVFNAITSKREFAVHTKGGKDDAIKLLRHRCLKKLVAIVMTKHAAHFSGGDENTIPLGFDNGCALYAPYQNEPLDGDIPLTDLPEELMELIHGIKELRYSVSFVERISLKGQDVAMRTAIQLTDVASWMKLDRTRHIQFDNKAYYTSTKCPDDRIDGVVKNGFAKSIRPIGAHLALQIDGKVSPFFKSQWLIEFCEDFCGQREIGLNRQLDQQISHLCVQTTHLPHNRIFQIKGIARMNANEMKFDMKEDSGEIRTTTVAYYFEDKYKMRLRYPDLPLIEERKGSKASYHPIEVLNVVEGQRVSNTKSSSVMIADLIMRAQKRPPELFKLIEEQAYKAYLDGSKHEFLEAYKFRITNKQLTSSADVVFSPTVLTANGKATDDMKFPEKWKLGNMDRFIQPAKCSGDMYCIVFERCYSDRDAEQAIENLFNAGKQRGMDIISRNVKIISMTSSFEELRSFMFSKVGKASAVIGFTATNTDCVSENLKLFEAETGIVTLHCTKKVIDQVLQGKPLACGNIMMKFNQKLGGINFKIAPPHELTKYSPNLAEASKSWFVKTRMFMGLFVSHAGPQSYADRSAGIAQSEPTVIGLSFTTLMATKHDGWWWMQEPGENLILDMVEHIVKALKVFREATGALPEDIVVYRNGKSEGEFKALSTESSHFEKAFSLVQDNYKPTITIIVTCVGSNYRMALDGGRGFDNVPPGTCLTPEGCNPFFKEFVMVSQRAIMGTARPIRNSVVFESQGKKGKLLAIDELKLITNALAYTTGIVTAPIALPAPIDSAEKVANRGRNNYKAMIFSAWPTTSSSGLPKELRHDGSANFFQKLTQRTETKIKNRHFWA</sequence>
<gene>
    <name evidence="4" type="ORF">PENTCL1PPCAC_6377</name>
</gene>
<name>A0AAV5SN82_9BILA</name>
<feature type="domain" description="PAZ" evidence="2">
    <location>
        <begin position="251"/>
        <end position="360"/>
    </location>
</feature>
<evidence type="ECO:0000259" key="3">
    <source>
        <dbReference type="PROSITE" id="PS50822"/>
    </source>
</evidence>
<comment type="similarity">
    <text evidence="1">Belongs to the argonaute family.</text>
</comment>
<dbReference type="GO" id="GO:0003723">
    <property type="term" value="F:RNA binding"/>
    <property type="evidence" value="ECO:0007669"/>
    <property type="project" value="InterPro"/>
</dbReference>
<dbReference type="InterPro" id="IPR036085">
    <property type="entry name" value="PAZ_dom_sf"/>
</dbReference>